<dbReference type="EMBL" id="ML120376">
    <property type="protein sequence ID" value="RPB00911.1"/>
    <property type="molecule type" value="Genomic_DNA"/>
</dbReference>
<dbReference type="AlphaFoldDB" id="A0A3N4JXQ4"/>
<evidence type="ECO:0000256" key="1">
    <source>
        <dbReference type="SAM" id="Phobius"/>
    </source>
</evidence>
<protein>
    <submittedName>
        <fullName evidence="2">Uncharacterized protein</fullName>
    </submittedName>
</protein>
<organism evidence="2 3">
    <name type="scientific">Choiromyces venosus 120613-1</name>
    <dbReference type="NCBI Taxonomy" id="1336337"/>
    <lineage>
        <taxon>Eukaryota</taxon>
        <taxon>Fungi</taxon>
        <taxon>Dikarya</taxon>
        <taxon>Ascomycota</taxon>
        <taxon>Pezizomycotina</taxon>
        <taxon>Pezizomycetes</taxon>
        <taxon>Pezizales</taxon>
        <taxon>Tuberaceae</taxon>
        <taxon>Choiromyces</taxon>
    </lineage>
</organism>
<feature type="transmembrane region" description="Helical" evidence="1">
    <location>
        <begin position="20"/>
        <end position="39"/>
    </location>
</feature>
<name>A0A3N4JXQ4_9PEZI</name>
<sequence length="80" mass="9226">MFSSFFPSSPLLSSPFLSFFTHQSLFSFLLSLLVPIPVYRTRYIQLLSLRSTSPNPVKPSFRSLPLYSTFKVVRYIISQT</sequence>
<keyword evidence="1" id="KW-0812">Transmembrane</keyword>
<accession>A0A3N4JXQ4</accession>
<keyword evidence="1" id="KW-1133">Transmembrane helix</keyword>
<evidence type="ECO:0000313" key="2">
    <source>
        <dbReference type="EMBL" id="RPB00911.1"/>
    </source>
</evidence>
<keyword evidence="3" id="KW-1185">Reference proteome</keyword>
<proteinExistence type="predicted"/>
<reference evidence="2 3" key="1">
    <citation type="journal article" date="2018" name="Nat. Ecol. Evol.">
        <title>Pezizomycetes genomes reveal the molecular basis of ectomycorrhizal truffle lifestyle.</title>
        <authorList>
            <person name="Murat C."/>
            <person name="Payen T."/>
            <person name="Noel B."/>
            <person name="Kuo A."/>
            <person name="Morin E."/>
            <person name="Chen J."/>
            <person name="Kohler A."/>
            <person name="Krizsan K."/>
            <person name="Balestrini R."/>
            <person name="Da Silva C."/>
            <person name="Montanini B."/>
            <person name="Hainaut M."/>
            <person name="Levati E."/>
            <person name="Barry K.W."/>
            <person name="Belfiori B."/>
            <person name="Cichocki N."/>
            <person name="Clum A."/>
            <person name="Dockter R.B."/>
            <person name="Fauchery L."/>
            <person name="Guy J."/>
            <person name="Iotti M."/>
            <person name="Le Tacon F."/>
            <person name="Lindquist E.A."/>
            <person name="Lipzen A."/>
            <person name="Malagnac F."/>
            <person name="Mello A."/>
            <person name="Molinier V."/>
            <person name="Miyauchi S."/>
            <person name="Poulain J."/>
            <person name="Riccioni C."/>
            <person name="Rubini A."/>
            <person name="Sitrit Y."/>
            <person name="Splivallo R."/>
            <person name="Traeger S."/>
            <person name="Wang M."/>
            <person name="Zifcakova L."/>
            <person name="Wipf D."/>
            <person name="Zambonelli A."/>
            <person name="Paolocci F."/>
            <person name="Nowrousian M."/>
            <person name="Ottonello S."/>
            <person name="Baldrian P."/>
            <person name="Spatafora J.W."/>
            <person name="Henrissat B."/>
            <person name="Nagy L.G."/>
            <person name="Aury J.M."/>
            <person name="Wincker P."/>
            <person name="Grigoriev I.V."/>
            <person name="Bonfante P."/>
            <person name="Martin F.M."/>
        </authorList>
    </citation>
    <scope>NUCLEOTIDE SEQUENCE [LARGE SCALE GENOMIC DNA]</scope>
    <source>
        <strain evidence="2 3">120613-1</strain>
    </source>
</reference>
<keyword evidence="1" id="KW-0472">Membrane</keyword>
<evidence type="ECO:0000313" key="3">
    <source>
        <dbReference type="Proteomes" id="UP000276215"/>
    </source>
</evidence>
<dbReference type="Proteomes" id="UP000276215">
    <property type="component" value="Unassembled WGS sequence"/>
</dbReference>
<gene>
    <name evidence="2" type="ORF">L873DRAFT_1804189</name>
</gene>